<dbReference type="InterPro" id="IPR019051">
    <property type="entry name" value="Trp_biosyn_TM_oprn/chp"/>
</dbReference>
<feature type="compositionally biased region" description="Basic and acidic residues" evidence="1">
    <location>
        <begin position="178"/>
        <end position="197"/>
    </location>
</feature>
<feature type="region of interest" description="Disordered" evidence="1">
    <location>
        <begin position="166"/>
        <end position="197"/>
    </location>
</feature>
<keyword evidence="4" id="KW-1185">Reference proteome</keyword>
<evidence type="ECO:0000256" key="2">
    <source>
        <dbReference type="SAM" id="Phobius"/>
    </source>
</evidence>
<keyword evidence="2" id="KW-1133">Transmembrane helix</keyword>
<dbReference type="Pfam" id="PF09534">
    <property type="entry name" value="Trp_oprn_chp"/>
    <property type="match status" value="1"/>
</dbReference>
<feature type="transmembrane region" description="Helical" evidence="2">
    <location>
        <begin position="48"/>
        <end position="67"/>
    </location>
</feature>
<protein>
    <submittedName>
        <fullName evidence="3">CRP-like cAMP-binding protein</fullName>
    </submittedName>
</protein>
<evidence type="ECO:0000313" key="4">
    <source>
        <dbReference type="Proteomes" id="UP000585905"/>
    </source>
</evidence>
<feature type="transmembrane region" description="Helical" evidence="2">
    <location>
        <begin position="74"/>
        <end position="95"/>
    </location>
</feature>
<sequence length="197" mass="19654">MTSRRVRTLALLAPLAVAALSLLAWTQPWVEIALDDGRPVTAAGDVAAPALPALALAALALVAALALAGPVFRVVLGILLTLLSSAIVTSAALALGDAVGAASAAVTELSGVDGDESVRQIVATAAVAAWPSVALVAGILGCLAGVGIAATARRWPERVRRYDAVGTAPADEPAAQGRADRLDAWDALSDGRDPTAG</sequence>
<keyword evidence="2" id="KW-0472">Membrane</keyword>
<dbReference type="RefSeq" id="WP_182489910.1">
    <property type="nucleotide sequence ID" value="NZ_BAAAOV010000007.1"/>
</dbReference>
<evidence type="ECO:0000313" key="3">
    <source>
        <dbReference type="EMBL" id="MBA8847093.1"/>
    </source>
</evidence>
<name>A0A839E7G3_9MICO</name>
<reference evidence="3 4" key="1">
    <citation type="submission" date="2020-07" db="EMBL/GenBank/DDBJ databases">
        <title>Sequencing the genomes of 1000 actinobacteria strains.</title>
        <authorList>
            <person name="Klenk H.-P."/>
        </authorList>
    </citation>
    <scope>NUCLEOTIDE SEQUENCE [LARGE SCALE GENOMIC DNA]</scope>
    <source>
        <strain evidence="3 4">DSM 19663</strain>
    </source>
</reference>
<gene>
    <name evidence="3" type="ORF">FHX53_000657</name>
</gene>
<dbReference type="Proteomes" id="UP000585905">
    <property type="component" value="Unassembled WGS sequence"/>
</dbReference>
<accession>A0A839E7G3</accession>
<dbReference type="EMBL" id="JACGWX010000001">
    <property type="protein sequence ID" value="MBA8847093.1"/>
    <property type="molecule type" value="Genomic_DNA"/>
</dbReference>
<comment type="caution">
    <text evidence="3">The sequence shown here is derived from an EMBL/GenBank/DDBJ whole genome shotgun (WGS) entry which is preliminary data.</text>
</comment>
<proteinExistence type="predicted"/>
<feature type="transmembrane region" description="Helical" evidence="2">
    <location>
        <begin position="128"/>
        <end position="152"/>
    </location>
</feature>
<dbReference type="AlphaFoldDB" id="A0A839E7G3"/>
<organism evidence="3 4">
    <name type="scientific">Microcella alkalica</name>
    <dbReference type="NCBI Taxonomy" id="355930"/>
    <lineage>
        <taxon>Bacteria</taxon>
        <taxon>Bacillati</taxon>
        <taxon>Actinomycetota</taxon>
        <taxon>Actinomycetes</taxon>
        <taxon>Micrococcales</taxon>
        <taxon>Microbacteriaceae</taxon>
        <taxon>Microcella</taxon>
    </lineage>
</organism>
<keyword evidence="2" id="KW-0812">Transmembrane</keyword>
<evidence type="ECO:0000256" key="1">
    <source>
        <dbReference type="SAM" id="MobiDB-lite"/>
    </source>
</evidence>